<protein>
    <submittedName>
        <fullName evidence="2">Vacuolar-sorting protein SNF7</fullName>
    </submittedName>
</protein>
<dbReference type="InterPro" id="IPR005024">
    <property type="entry name" value="Snf7_fam"/>
</dbReference>
<gene>
    <name evidence="2" type="primary">DID2</name>
    <name evidence="2" type="ORF">EC973_006701</name>
</gene>
<dbReference type="Proteomes" id="UP000605846">
    <property type="component" value="Unassembled WGS sequence"/>
</dbReference>
<dbReference type="GO" id="GO:0007034">
    <property type="term" value="P:vacuolar transport"/>
    <property type="evidence" value="ECO:0007669"/>
    <property type="project" value="InterPro"/>
</dbReference>
<keyword evidence="3" id="KW-1185">Reference proteome</keyword>
<dbReference type="PANTHER" id="PTHR10476">
    <property type="entry name" value="CHARGED MULTIVESICULAR BODY PROTEIN"/>
    <property type="match status" value="1"/>
</dbReference>
<dbReference type="Gene3D" id="6.10.140.1230">
    <property type="match status" value="1"/>
</dbReference>
<evidence type="ECO:0000313" key="3">
    <source>
        <dbReference type="Proteomes" id="UP000605846"/>
    </source>
</evidence>
<evidence type="ECO:0000256" key="1">
    <source>
        <dbReference type="SAM" id="MobiDB-lite"/>
    </source>
</evidence>
<organism evidence="2 3">
    <name type="scientific">Apophysomyces ossiformis</name>
    <dbReference type="NCBI Taxonomy" id="679940"/>
    <lineage>
        <taxon>Eukaryota</taxon>
        <taxon>Fungi</taxon>
        <taxon>Fungi incertae sedis</taxon>
        <taxon>Mucoromycota</taxon>
        <taxon>Mucoromycotina</taxon>
        <taxon>Mucoromycetes</taxon>
        <taxon>Mucorales</taxon>
        <taxon>Mucorineae</taxon>
        <taxon>Mucoraceae</taxon>
        <taxon>Apophysomyces</taxon>
    </lineage>
</organism>
<proteinExistence type="predicted"/>
<dbReference type="OrthoDB" id="10266568at2759"/>
<feature type="compositionally biased region" description="Basic and acidic residues" evidence="1">
    <location>
        <begin position="164"/>
        <end position="173"/>
    </location>
</feature>
<sequence>MKSLFQLKFTAKQLNQQSKRCQKDEVKEKAKLKKAIQDGNMEGARIYAANAIRKKNEALNLLRLSSRIDAVSSRVQTAVTMRKISLVMDKFETQFEDLDVQTEYMEGAMAGTTTMTTPQNEVEILMQQVADEHGLEMKQELGRLEPGTSLGEAKHMEKDEDAMLTERLKALRQ</sequence>
<evidence type="ECO:0000313" key="2">
    <source>
        <dbReference type="EMBL" id="KAF7728064.1"/>
    </source>
</evidence>
<dbReference type="Gene3D" id="6.10.250.440">
    <property type="match status" value="1"/>
</dbReference>
<feature type="region of interest" description="Disordered" evidence="1">
    <location>
        <begin position="143"/>
        <end position="173"/>
    </location>
</feature>
<reference evidence="2" key="1">
    <citation type="submission" date="2020-01" db="EMBL/GenBank/DDBJ databases">
        <title>Genome Sequencing of Three Apophysomyces-Like Fungal Strains Confirms a Novel Fungal Genus in the Mucoromycota with divergent Burkholderia-like Endosymbiotic Bacteria.</title>
        <authorList>
            <person name="Stajich J.E."/>
            <person name="Macias A.M."/>
            <person name="Carter-House D."/>
            <person name="Lovett B."/>
            <person name="Kasson L.R."/>
            <person name="Berry K."/>
            <person name="Grigoriev I."/>
            <person name="Chang Y."/>
            <person name="Spatafora J."/>
            <person name="Kasson M.T."/>
        </authorList>
    </citation>
    <scope>NUCLEOTIDE SEQUENCE</scope>
    <source>
        <strain evidence="2">NRRL A-21654</strain>
    </source>
</reference>
<dbReference type="EMBL" id="JABAYA010000044">
    <property type="protein sequence ID" value="KAF7728064.1"/>
    <property type="molecule type" value="Genomic_DNA"/>
</dbReference>
<dbReference type="AlphaFoldDB" id="A0A8H7BV55"/>
<comment type="caution">
    <text evidence="2">The sequence shown here is derived from an EMBL/GenBank/DDBJ whole genome shotgun (WGS) entry which is preliminary data.</text>
</comment>
<accession>A0A8H7BV55</accession>
<name>A0A8H7BV55_9FUNG</name>